<dbReference type="InterPro" id="IPR035093">
    <property type="entry name" value="RelE/ParE_toxin_dom_sf"/>
</dbReference>
<evidence type="ECO:0000313" key="3">
    <source>
        <dbReference type="Proteomes" id="UP000005801"/>
    </source>
</evidence>
<dbReference type="Pfam" id="PF05016">
    <property type="entry name" value="ParE_toxin"/>
    <property type="match status" value="1"/>
</dbReference>
<reference evidence="2 3" key="1">
    <citation type="submission" date="2007-06" db="EMBL/GenBank/DDBJ databases">
        <authorList>
            <person name="Shimkets L."/>
            <person name="Ferriera S."/>
            <person name="Johnson J."/>
            <person name="Kravitz S."/>
            <person name="Beeson K."/>
            <person name="Sutton G."/>
            <person name="Rogers Y.-H."/>
            <person name="Friedman R."/>
            <person name="Frazier M."/>
            <person name="Venter J.C."/>
        </authorList>
    </citation>
    <scope>NUCLEOTIDE SEQUENCE [LARGE SCALE GENOMIC DNA]</scope>
    <source>
        <strain evidence="2 3">SIR-1</strain>
    </source>
</reference>
<evidence type="ECO:0000256" key="1">
    <source>
        <dbReference type="ARBA" id="ARBA00022649"/>
    </source>
</evidence>
<accession>A6GFH6</accession>
<protein>
    <submittedName>
        <fullName evidence="2">Plasmid stabilization system protein</fullName>
    </submittedName>
</protein>
<proteinExistence type="predicted"/>
<dbReference type="eggNOG" id="COG3668">
    <property type="taxonomic scope" value="Bacteria"/>
</dbReference>
<evidence type="ECO:0000313" key="2">
    <source>
        <dbReference type="EMBL" id="EDM75403.1"/>
    </source>
</evidence>
<dbReference type="Proteomes" id="UP000005801">
    <property type="component" value="Unassembled WGS sequence"/>
</dbReference>
<dbReference type="STRING" id="391625.PPSIR1_10370"/>
<keyword evidence="1" id="KW-1277">Toxin-antitoxin system</keyword>
<dbReference type="InterPro" id="IPR007712">
    <property type="entry name" value="RelE/ParE_toxin"/>
</dbReference>
<dbReference type="RefSeq" id="WP_006975466.1">
    <property type="nucleotide sequence ID" value="NZ_ABCS01000093.1"/>
</dbReference>
<gene>
    <name evidence="2" type="ORF">PPSIR1_10370</name>
</gene>
<name>A6GFH6_9BACT</name>
<comment type="caution">
    <text evidence="2">The sequence shown here is derived from an EMBL/GenBank/DDBJ whole genome shotgun (WGS) entry which is preliminary data.</text>
</comment>
<dbReference type="Gene3D" id="3.30.2310.20">
    <property type="entry name" value="RelE-like"/>
    <property type="match status" value="1"/>
</dbReference>
<dbReference type="AlphaFoldDB" id="A6GFH6"/>
<keyword evidence="3" id="KW-1185">Reference proteome</keyword>
<sequence>MSKAPSLVARFVDALEEALEGIRHHPETWASLDDELRRALVRRFPYAVYYRVEAERVLIVAVLHQRRAPRTWRARERRVA</sequence>
<dbReference type="EMBL" id="ABCS01000093">
    <property type="protein sequence ID" value="EDM75403.1"/>
    <property type="molecule type" value="Genomic_DNA"/>
</dbReference>
<organism evidence="2 3">
    <name type="scientific">Plesiocystis pacifica SIR-1</name>
    <dbReference type="NCBI Taxonomy" id="391625"/>
    <lineage>
        <taxon>Bacteria</taxon>
        <taxon>Pseudomonadati</taxon>
        <taxon>Myxococcota</taxon>
        <taxon>Polyangia</taxon>
        <taxon>Nannocystales</taxon>
        <taxon>Nannocystaceae</taxon>
        <taxon>Plesiocystis</taxon>
    </lineage>
</organism>
<dbReference type="OrthoDB" id="278204at2"/>